<feature type="transmembrane region" description="Helical" evidence="3">
    <location>
        <begin position="99"/>
        <end position="116"/>
    </location>
</feature>
<feature type="transmembrane region" description="Helical" evidence="3">
    <location>
        <begin position="60"/>
        <end position="87"/>
    </location>
</feature>
<dbReference type="Gene3D" id="1.20.1250.20">
    <property type="entry name" value="MFS general substrate transporter like domains"/>
    <property type="match status" value="2"/>
</dbReference>
<dbReference type="GO" id="GO:0006814">
    <property type="term" value="P:sodium ion transport"/>
    <property type="evidence" value="ECO:0007669"/>
    <property type="project" value="InterPro"/>
</dbReference>
<protein>
    <submittedName>
        <fullName evidence="4">MFS transporter</fullName>
    </submittedName>
</protein>
<dbReference type="GO" id="GO:0008643">
    <property type="term" value="P:carbohydrate transport"/>
    <property type="evidence" value="ECO:0007669"/>
    <property type="project" value="InterPro"/>
</dbReference>
<keyword evidence="3" id="KW-1133">Transmembrane helix</keyword>
<feature type="region of interest" description="Disordered" evidence="2">
    <location>
        <begin position="1"/>
        <end position="20"/>
    </location>
</feature>
<evidence type="ECO:0000256" key="2">
    <source>
        <dbReference type="SAM" id="MobiDB-lite"/>
    </source>
</evidence>
<dbReference type="CDD" id="cd17332">
    <property type="entry name" value="MFS_MelB_like"/>
    <property type="match status" value="1"/>
</dbReference>
<feature type="transmembrane region" description="Helical" evidence="3">
    <location>
        <begin position="338"/>
        <end position="358"/>
    </location>
</feature>
<reference evidence="4 5" key="1">
    <citation type="submission" date="2017-10" db="EMBL/GenBank/DDBJ databases">
        <title>Sphingobium yanoikuyae S72.</title>
        <authorList>
            <person name="Sanchez E."/>
            <person name="Bustos P."/>
            <person name="Mendoza P."/>
            <person name="Guo X."/>
            <person name="Mendoza A."/>
        </authorList>
    </citation>
    <scope>NUCLEOTIDE SEQUENCE [LARGE SCALE GENOMIC DNA]</scope>
    <source>
        <strain evidence="4 5">S72</strain>
    </source>
</reference>
<name>A0A291MXE2_SPHYA</name>
<dbReference type="AlphaFoldDB" id="A0A291MXE2"/>
<feature type="transmembrane region" description="Helical" evidence="3">
    <location>
        <begin position="198"/>
        <end position="220"/>
    </location>
</feature>
<sequence>MTTAVAQQPMRSPRIVDSEDDSHLRPWEKISYGLGDFACGLSWNAVGAFLLYFYTNVALLPAAAVGTLFLLSRLFDAGIDLGVGILVDRTRTRWGRTRPYFLFTALPFSILLVLTFTTIDGSTGAKLAYAYVTFSLLGILYSFLAVPFSALMPMMTSDHGSRMQLGSARAIGTSVSVILATAATMPLVGVLGGGNERLGFALVALLFAVLTLAALFNLFVSCRERHHDEAPAGGAIWPHVGAMVRNRAWLVTFLFCTLNFLRFGCVISVTAFFAIEVMKAPWMIGILLPAVSGTLLLSAFIAPFLFKRTGIRRGCIAALLIAIGVHMLLPFIEAQHGLFLGLFLFAAILISLTMTAIFTMAADAVDYHEWRFGTRNEGLLSSGISLSTKVGMAIGTAIIAYVLAGAGYDPKAVSDGARAAIRWSYYGWPIAIMIVQIIIIAFWPMDGRHEAIRRDIAARNG</sequence>
<feature type="transmembrane region" description="Helical" evidence="3">
    <location>
        <begin position="379"/>
        <end position="403"/>
    </location>
</feature>
<dbReference type="InterPro" id="IPR039672">
    <property type="entry name" value="MFS_2"/>
</dbReference>
<evidence type="ECO:0000256" key="3">
    <source>
        <dbReference type="SAM" id="Phobius"/>
    </source>
</evidence>
<organism evidence="4 5">
    <name type="scientific">Sphingobium yanoikuyae</name>
    <name type="common">Sphingomonas yanoikuyae</name>
    <dbReference type="NCBI Taxonomy" id="13690"/>
    <lineage>
        <taxon>Bacteria</taxon>
        <taxon>Pseudomonadati</taxon>
        <taxon>Pseudomonadota</taxon>
        <taxon>Alphaproteobacteria</taxon>
        <taxon>Sphingomonadales</taxon>
        <taxon>Sphingomonadaceae</taxon>
        <taxon>Sphingobium</taxon>
    </lineage>
</organism>
<feature type="transmembrane region" description="Helical" evidence="3">
    <location>
        <begin position="248"/>
        <end position="275"/>
    </location>
</feature>
<feature type="transmembrane region" description="Helical" evidence="3">
    <location>
        <begin position="423"/>
        <end position="444"/>
    </location>
</feature>
<keyword evidence="3" id="KW-0812">Transmembrane</keyword>
<feature type="transmembrane region" description="Helical" evidence="3">
    <location>
        <begin position="281"/>
        <end position="302"/>
    </location>
</feature>
<accession>A0A291MXE2</accession>
<dbReference type="GO" id="GO:0015293">
    <property type="term" value="F:symporter activity"/>
    <property type="evidence" value="ECO:0007669"/>
    <property type="project" value="InterPro"/>
</dbReference>
<dbReference type="Proteomes" id="UP000219422">
    <property type="component" value="Chromosome"/>
</dbReference>
<dbReference type="KEGG" id="sya:A6768_07095"/>
<evidence type="ECO:0000313" key="4">
    <source>
        <dbReference type="EMBL" id="ATI79814.1"/>
    </source>
</evidence>
<dbReference type="PANTHER" id="PTHR11328:SF24">
    <property type="entry name" value="MAJOR FACILITATOR SUPERFAMILY (MFS) PROFILE DOMAIN-CONTAINING PROTEIN"/>
    <property type="match status" value="1"/>
</dbReference>
<dbReference type="NCBIfam" id="TIGR00792">
    <property type="entry name" value="gph"/>
    <property type="match status" value="1"/>
</dbReference>
<dbReference type="RefSeq" id="WP_097383067.1">
    <property type="nucleotide sequence ID" value="NZ_CP023741.1"/>
</dbReference>
<dbReference type="PANTHER" id="PTHR11328">
    <property type="entry name" value="MAJOR FACILITATOR SUPERFAMILY DOMAIN-CONTAINING PROTEIN"/>
    <property type="match status" value="1"/>
</dbReference>
<evidence type="ECO:0000256" key="1">
    <source>
        <dbReference type="ARBA" id="ARBA00009617"/>
    </source>
</evidence>
<comment type="similarity">
    <text evidence="1">Belongs to the sodium:galactoside symporter (TC 2.A.2) family.</text>
</comment>
<dbReference type="GeneID" id="57776605"/>
<dbReference type="GO" id="GO:0005886">
    <property type="term" value="C:plasma membrane"/>
    <property type="evidence" value="ECO:0007669"/>
    <property type="project" value="TreeGrafter"/>
</dbReference>
<feature type="compositionally biased region" description="Polar residues" evidence="2">
    <location>
        <begin position="1"/>
        <end position="10"/>
    </location>
</feature>
<dbReference type="EMBL" id="CP023741">
    <property type="protein sequence ID" value="ATI79814.1"/>
    <property type="molecule type" value="Genomic_DNA"/>
</dbReference>
<feature type="transmembrane region" description="Helical" evidence="3">
    <location>
        <begin position="128"/>
        <end position="151"/>
    </location>
</feature>
<proteinExistence type="inferred from homology"/>
<evidence type="ECO:0000313" key="5">
    <source>
        <dbReference type="Proteomes" id="UP000219422"/>
    </source>
</evidence>
<dbReference type="SUPFAM" id="SSF103473">
    <property type="entry name" value="MFS general substrate transporter"/>
    <property type="match status" value="1"/>
</dbReference>
<dbReference type="Pfam" id="PF13347">
    <property type="entry name" value="MFS_2"/>
    <property type="match status" value="1"/>
</dbReference>
<gene>
    <name evidence="4" type="ORF">A6768_07095</name>
</gene>
<keyword evidence="3" id="KW-0472">Membrane</keyword>
<feature type="transmembrane region" description="Helical" evidence="3">
    <location>
        <begin position="314"/>
        <end position="332"/>
    </location>
</feature>
<dbReference type="InterPro" id="IPR001927">
    <property type="entry name" value="Na/Gal_symport"/>
</dbReference>
<dbReference type="InterPro" id="IPR036259">
    <property type="entry name" value="MFS_trans_sf"/>
</dbReference>
<feature type="transmembrane region" description="Helical" evidence="3">
    <location>
        <begin position="171"/>
        <end position="192"/>
    </location>
</feature>